<dbReference type="SMART" id="SM01360">
    <property type="entry name" value="A2M"/>
    <property type="match status" value="1"/>
</dbReference>
<reference evidence="5 6" key="1">
    <citation type="submission" date="2015-05" db="EMBL/GenBank/DDBJ databases">
        <authorList>
            <person name="Tang B."/>
            <person name="Yu Y."/>
        </authorList>
    </citation>
    <scope>NUCLEOTIDE SEQUENCE [LARGE SCALE GENOMIC DNA]</scope>
    <source>
        <strain evidence="5 6">DSM 7029</strain>
    </source>
</reference>
<dbReference type="KEGG" id="pbh:AAW51_3223"/>
<gene>
    <name evidence="5" type="ORF">AAW51_3223</name>
</gene>
<dbReference type="EMBL" id="CP011371">
    <property type="protein sequence ID" value="AKJ29914.1"/>
    <property type="molecule type" value="Genomic_DNA"/>
</dbReference>
<feature type="chain" id="PRO_5002551866" evidence="2">
    <location>
        <begin position="42"/>
        <end position="1555"/>
    </location>
</feature>
<dbReference type="Proteomes" id="UP000035352">
    <property type="component" value="Chromosome"/>
</dbReference>
<dbReference type="GO" id="GO:0004866">
    <property type="term" value="F:endopeptidase inhibitor activity"/>
    <property type="evidence" value="ECO:0007669"/>
    <property type="project" value="InterPro"/>
</dbReference>
<keyword evidence="2" id="KW-0732">Signal</keyword>
<name>A0A0G3BKC5_9BURK</name>
<dbReference type="Gene3D" id="2.60.40.1930">
    <property type="match status" value="1"/>
</dbReference>
<sequence length="1555" mass="169249">MISIYAISRRSTRPALRYDTALLALLLAALCSLLATGAALADDEDTGYMPPRGVPFFLLTDTSFASSDEARVRLEVTGEQLAEVEHAGGADIALYRVERPLEFLRQQRNLHRIDLKAAARPEGLANTLSYLWDRWWLRARQIWQNLFKGELRVKVTEQAPQLKTSPDIGKPTAYTYTSAYRSLPGLAEVQRMRYPVAAAKPIAPPSDLKLSGSSSEFRPPEEGNVYIPLGRQQPGLYVVEAAVGRHRAVTLLFVSDTVAVTKTSGRQFLIWTAQRADGRPAQAEVVWTDLAGVLGSGRTDAHGVLALDHAVPQTSYAFGVDAQGGVFVTENFYYDSEIYNAKLYAYTDRPLYRPGDEVNIRLYGREFTSATRSTALPAAPVELQVMDATGALVHRERLAYHPQDGAAARLRLPANAPAGGYEIVLTRGEDSYSAAFRVAPYVKPHFEVLVEPAQASFKTGEKISGRIRLAYPDGKPVAKASLRLSARAQVLTMVECDLLYGGLFPLQIANDKELHTDADGVAAFELPPAKEPSRLVLSVLASDGAAQRVKATREILIERAASAWTLQPQRRYAAPAETVTWSLKPDDDGAAQPSKPTAWLAIHQESQTRTQGTLAPDAQQLTLKLERPGSYTVELRDEQQRLLGAAPFWVSGGELKPPQGAIEIVLDKPRYRPGDTARALITFPVPVEDALVTLERDRVEHYGRLLAPQGVANVRRLNERQWEATLQVKADHAPNISFSVAYVHGHEYGFQNAGVVVEQPALQVTLRTDRESYRPGETVVLEITTRDAAGKPAAAVLSIGAVDEMVYALQPELAPSLQEFFYHLRRNNVRTQSSLSFISFDEAYDARTAASIAGQRHERGVKLLERPRRDERDTAYFEPTVRTDANGRAQVRFKVPDALTRWRITAKGYGLGDADGLVGERRAFFLSDQPYFAKWTAPTWAREGDRPQATVAVFNQTRERRALKLSLGMPGAAPLVRELDAAPGATFVALDLPPLKASTEVTLDVHHGSERVDTLTTRLSVVPREWRGEQELMVPVPAGSTSTPLALPADATGVRLRVLPTGVAAWTHVADGLIEQPHDGVEHTASRIVPLALALQSLSADVPPHSPLRQRLYAARLRLAALAGPNAVFGWWGQGSSADSAFWSAYAYHADHLATRALGMELPAAHWERLLDIYSEKGGQEPLAQRAWALWLMHRMGLPTATMTEGLLAELAQGESEASAAPTAASAASSPTVAPPRRVAGGHWFTDATAGRDLALVVTAQLARAHRKELPPAVSAGLEAAYARLETSEAMLSQALLVWSGRRPAQGDALAAALARASQADAGLDRTLALIVLSHTSGLSLRAEAPADAPKAGWTARASASGQSEWVPAGRELPTAVEWAQPTAQPLMLSVRLQGRVTSPRNTLPAQLQRRLYRLQPQGASFEPVLVKPGDALSSRELYLDEVTVVSKQTLSFALAELALPPGASLEPSTWGIRLKSGGAEPAALDRAIAEATSLGYSLPVDSLPAGESRVFRHLVRFAQQGRFQLPAARLWRVYQPRAQAVEAAEGGGYAWQVR</sequence>
<keyword evidence="6" id="KW-1185">Reference proteome</keyword>
<feature type="domain" description="Alpha-2-macroglobulin bait region" evidence="3">
    <location>
        <begin position="662"/>
        <end position="809"/>
    </location>
</feature>
<dbReference type="PATRIC" id="fig|413882.6.peg.3362"/>
<comment type="similarity">
    <text evidence="1">Belongs to the protease inhibitor I39 (alpha-2-macroglobulin) family. Bacterial alpha-2-macroglobulin subfamily.</text>
</comment>
<dbReference type="InterPro" id="IPR002890">
    <property type="entry name" value="MG2"/>
</dbReference>
<dbReference type="InterPro" id="IPR008930">
    <property type="entry name" value="Terpenoid_cyclase/PrenylTrfase"/>
</dbReference>
<dbReference type="InterPro" id="IPR001599">
    <property type="entry name" value="Macroglobln_a2"/>
</dbReference>
<evidence type="ECO:0000256" key="1">
    <source>
        <dbReference type="ARBA" id="ARBA00010556"/>
    </source>
</evidence>
<dbReference type="STRING" id="413882.AAW51_3223"/>
<protein>
    <submittedName>
        <fullName evidence="5">Alpha-2-macroglobulin domain protein</fullName>
    </submittedName>
</protein>
<dbReference type="PANTHER" id="PTHR40094:SF1">
    <property type="entry name" value="UBIQUITIN DOMAIN-CONTAINING PROTEIN"/>
    <property type="match status" value="1"/>
</dbReference>
<dbReference type="InterPro" id="IPR011625">
    <property type="entry name" value="A2M_N_BRD"/>
</dbReference>
<feature type="domain" description="Alpha-2-macroglobulin" evidence="4">
    <location>
        <begin position="874"/>
        <end position="967"/>
    </location>
</feature>
<dbReference type="SUPFAM" id="SSF48239">
    <property type="entry name" value="Terpenoid cyclases/Protein prenyltransferases"/>
    <property type="match status" value="1"/>
</dbReference>
<dbReference type="Gene3D" id="2.60.40.10">
    <property type="entry name" value="Immunoglobulins"/>
    <property type="match status" value="1"/>
</dbReference>
<dbReference type="InterPro" id="IPR051802">
    <property type="entry name" value="YfhM-like"/>
</dbReference>
<dbReference type="Pfam" id="PF07703">
    <property type="entry name" value="A2M_BRD"/>
    <property type="match status" value="1"/>
</dbReference>
<evidence type="ECO:0000259" key="3">
    <source>
        <dbReference type="SMART" id="SM01359"/>
    </source>
</evidence>
<dbReference type="SMART" id="SM01359">
    <property type="entry name" value="A2M_N_2"/>
    <property type="match status" value="1"/>
</dbReference>
<dbReference type="OrthoDB" id="9767116at2"/>
<dbReference type="Pfam" id="PF00207">
    <property type="entry name" value="A2M"/>
    <property type="match status" value="1"/>
</dbReference>
<evidence type="ECO:0000259" key="4">
    <source>
        <dbReference type="SMART" id="SM01360"/>
    </source>
</evidence>
<dbReference type="RefSeq" id="WP_047195404.1">
    <property type="nucleotide sequence ID" value="NZ_CP011371.1"/>
</dbReference>
<organism evidence="5 6">
    <name type="scientific">Caldimonas brevitalea</name>
    <dbReference type="NCBI Taxonomy" id="413882"/>
    <lineage>
        <taxon>Bacteria</taxon>
        <taxon>Pseudomonadati</taxon>
        <taxon>Pseudomonadota</taxon>
        <taxon>Betaproteobacteria</taxon>
        <taxon>Burkholderiales</taxon>
        <taxon>Sphaerotilaceae</taxon>
        <taxon>Caldimonas</taxon>
    </lineage>
</organism>
<feature type="signal peptide" evidence="2">
    <location>
        <begin position="1"/>
        <end position="41"/>
    </location>
</feature>
<dbReference type="PANTHER" id="PTHR40094">
    <property type="entry name" value="ALPHA-2-MACROGLOBULIN HOMOLOG"/>
    <property type="match status" value="1"/>
</dbReference>
<evidence type="ECO:0000313" key="6">
    <source>
        <dbReference type="Proteomes" id="UP000035352"/>
    </source>
</evidence>
<evidence type="ECO:0000256" key="2">
    <source>
        <dbReference type="SAM" id="SignalP"/>
    </source>
</evidence>
<dbReference type="InterPro" id="IPR013783">
    <property type="entry name" value="Ig-like_fold"/>
</dbReference>
<proteinExistence type="inferred from homology"/>
<evidence type="ECO:0000313" key="5">
    <source>
        <dbReference type="EMBL" id="AKJ29914.1"/>
    </source>
</evidence>
<dbReference type="Pfam" id="PF01835">
    <property type="entry name" value="MG2"/>
    <property type="match status" value="1"/>
</dbReference>
<accession>A0A0G3BKC5</accession>